<evidence type="ECO:0000313" key="2">
    <source>
        <dbReference type="EMBL" id="MBE1553648.1"/>
    </source>
</evidence>
<proteinExistence type="predicted"/>
<dbReference type="InterPro" id="IPR018973">
    <property type="entry name" value="MZB"/>
</dbReference>
<sequence length="167" mass="18083">MLSHVFNTCFIKIRFYSHDNIGSGGISLPAEELHTTSTWLTFDVQKGWTGAGLTDAMTGAAYAIQSFIPLFVRCDRTDIHVVLQVKAVHTGKPTIFIYDSYPGGIGLSEKLFERWETLLKQAAEHVSGCRCESGCPVCIGAQEAGMGMKQDVGSLLGILAGGERNVL</sequence>
<dbReference type="GO" id="GO:0006289">
    <property type="term" value="P:nucleotide-excision repair"/>
    <property type="evidence" value="ECO:0007669"/>
    <property type="project" value="TreeGrafter"/>
</dbReference>
<dbReference type="PANTHER" id="PTHR47957">
    <property type="entry name" value="ATP-DEPENDENT HELICASE HRQ1"/>
    <property type="match status" value="1"/>
</dbReference>
<dbReference type="AlphaFoldDB" id="A0A927MGV8"/>
<feature type="domain" description="MrfA-like Zn-binding" evidence="1">
    <location>
        <begin position="60"/>
        <end position="139"/>
    </location>
</feature>
<keyword evidence="2" id="KW-0378">Hydrolase</keyword>
<protein>
    <submittedName>
        <fullName evidence="2">ATP-dependent helicase YprA (DUF1998 family)</fullName>
    </submittedName>
</protein>
<accession>A0A927MGV8</accession>
<dbReference type="GO" id="GO:0036297">
    <property type="term" value="P:interstrand cross-link repair"/>
    <property type="evidence" value="ECO:0007669"/>
    <property type="project" value="TreeGrafter"/>
</dbReference>
<gene>
    <name evidence="2" type="ORF">H4683_000722</name>
</gene>
<evidence type="ECO:0000259" key="1">
    <source>
        <dbReference type="Pfam" id="PF09369"/>
    </source>
</evidence>
<organism evidence="2 3">
    <name type="scientific">Sporosarcina limicola</name>
    <dbReference type="NCBI Taxonomy" id="34101"/>
    <lineage>
        <taxon>Bacteria</taxon>
        <taxon>Bacillati</taxon>
        <taxon>Bacillota</taxon>
        <taxon>Bacilli</taxon>
        <taxon>Bacillales</taxon>
        <taxon>Caryophanaceae</taxon>
        <taxon>Sporosarcina</taxon>
    </lineage>
</organism>
<dbReference type="RefSeq" id="WP_192597476.1">
    <property type="nucleotide sequence ID" value="NZ_JADBEL010000003.1"/>
</dbReference>
<keyword evidence="2" id="KW-0347">Helicase</keyword>
<dbReference type="Proteomes" id="UP000658225">
    <property type="component" value="Unassembled WGS sequence"/>
</dbReference>
<comment type="caution">
    <text evidence="2">The sequence shown here is derived from an EMBL/GenBank/DDBJ whole genome shotgun (WGS) entry which is preliminary data.</text>
</comment>
<keyword evidence="3" id="KW-1185">Reference proteome</keyword>
<dbReference type="EMBL" id="JADBEL010000003">
    <property type="protein sequence ID" value="MBE1553648.1"/>
    <property type="molecule type" value="Genomic_DNA"/>
</dbReference>
<dbReference type="PANTHER" id="PTHR47957:SF3">
    <property type="entry name" value="ATP-DEPENDENT HELICASE HRQ1"/>
    <property type="match status" value="1"/>
</dbReference>
<dbReference type="Pfam" id="PF09369">
    <property type="entry name" value="MZB"/>
    <property type="match status" value="1"/>
</dbReference>
<keyword evidence="2" id="KW-0547">Nucleotide-binding</keyword>
<evidence type="ECO:0000313" key="3">
    <source>
        <dbReference type="Proteomes" id="UP000658225"/>
    </source>
</evidence>
<keyword evidence="2" id="KW-0067">ATP-binding</keyword>
<reference evidence="2" key="1">
    <citation type="submission" date="2020-10" db="EMBL/GenBank/DDBJ databases">
        <title>Genomic Encyclopedia of Type Strains, Phase IV (KMG-IV): sequencing the most valuable type-strain genomes for metagenomic binning, comparative biology and taxonomic classification.</title>
        <authorList>
            <person name="Goeker M."/>
        </authorList>
    </citation>
    <scope>NUCLEOTIDE SEQUENCE</scope>
    <source>
        <strain evidence="2">DSM 13886</strain>
    </source>
</reference>
<name>A0A927MGV8_9BACL</name>
<dbReference type="GO" id="GO:0043138">
    <property type="term" value="F:3'-5' DNA helicase activity"/>
    <property type="evidence" value="ECO:0007669"/>
    <property type="project" value="TreeGrafter"/>
</dbReference>